<feature type="domain" description="NAD(P)-binding" evidence="1">
    <location>
        <begin position="7"/>
        <end position="189"/>
    </location>
</feature>
<dbReference type="OrthoDB" id="9785372at2"/>
<dbReference type="PANTHER" id="PTHR43355:SF2">
    <property type="entry name" value="FLAVIN REDUCTASE (NADPH)"/>
    <property type="match status" value="1"/>
</dbReference>
<dbReference type="InterPro" id="IPR051606">
    <property type="entry name" value="Polyketide_Oxido-like"/>
</dbReference>
<name>A0A1H0ICX0_9BACI</name>
<evidence type="ECO:0000313" key="2">
    <source>
        <dbReference type="EMBL" id="SDO29287.1"/>
    </source>
</evidence>
<accession>A0A1H0ICX0</accession>
<dbReference type="EMBL" id="FNIL01000010">
    <property type="protein sequence ID" value="SDO29287.1"/>
    <property type="molecule type" value="Genomic_DNA"/>
</dbReference>
<dbReference type="PANTHER" id="PTHR43355">
    <property type="entry name" value="FLAVIN REDUCTASE (NADPH)"/>
    <property type="match status" value="1"/>
</dbReference>
<dbReference type="RefSeq" id="WP_090843583.1">
    <property type="nucleotide sequence ID" value="NZ_FNIL01000010.1"/>
</dbReference>
<reference evidence="3" key="1">
    <citation type="submission" date="2016-10" db="EMBL/GenBank/DDBJ databases">
        <authorList>
            <person name="Varghese N."/>
            <person name="Submissions S."/>
        </authorList>
    </citation>
    <scope>NUCLEOTIDE SEQUENCE [LARGE SCALE GENOMIC DNA]</scope>
    <source>
        <strain evidence="3">CGMCC 1.10369</strain>
    </source>
</reference>
<dbReference type="Gene3D" id="3.40.50.720">
    <property type="entry name" value="NAD(P)-binding Rossmann-like Domain"/>
    <property type="match status" value="1"/>
</dbReference>
<evidence type="ECO:0000259" key="1">
    <source>
        <dbReference type="Pfam" id="PF13460"/>
    </source>
</evidence>
<sequence>MNITILGATGRVGRIFTLQALQDGHQVTALVRNENRLADAVKKNENFQPVVGDAKNPADISRAISNNTDIVFSALSTDKTTTLTEAVPAIIEEMENKKVERFISIGTAGILQARSEPSQFRFQSNESKRRSTRAAQEHAEVYHLLKKSNLTWTIFCPTYLPEGEITKNVQFDLDFLPESGSQITTGNTAWFTYNNMMNSMFFMQRVGLVEAEK</sequence>
<dbReference type="SUPFAM" id="SSF51735">
    <property type="entry name" value="NAD(P)-binding Rossmann-fold domains"/>
    <property type="match status" value="1"/>
</dbReference>
<gene>
    <name evidence="2" type="ORF">SAMN04488053_11095</name>
</gene>
<organism evidence="2 3">
    <name type="scientific">Alkalicoccus daliensis</name>
    <dbReference type="NCBI Taxonomy" id="745820"/>
    <lineage>
        <taxon>Bacteria</taxon>
        <taxon>Bacillati</taxon>
        <taxon>Bacillota</taxon>
        <taxon>Bacilli</taxon>
        <taxon>Bacillales</taxon>
        <taxon>Bacillaceae</taxon>
        <taxon>Alkalicoccus</taxon>
    </lineage>
</organism>
<dbReference type="GO" id="GO:0016646">
    <property type="term" value="F:oxidoreductase activity, acting on the CH-NH group of donors, NAD or NADP as acceptor"/>
    <property type="evidence" value="ECO:0007669"/>
    <property type="project" value="TreeGrafter"/>
</dbReference>
<dbReference type="InterPro" id="IPR036291">
    <property type="entry name" value="NAD(P)-bd_dom_sf"/>
</dbReference>
<dbReference type="Proteomes" id="UP000198778">
    <property type="component" value="Unassembled WGS sequence"/>
</dbReference>
<proteinExistence type="predicted"/>
<dbReference type="Pfam" id="PF13460">
    <property type="entry name" value="NAD_binding_10"/>
    <property type="match status" value="1"/>
</dbReference>
<keyword evidence="3" id="KW-1185">Reference proteome</keyword>
<dbReference type="AlphaFoldDB" id="A0A1H0ICX0"/>
<dbReference type="InterPro" id="IPR016040">
    <property type="entry name" value="NAD(P)-bd_dom"/>
</dbReference>
<evidence type="ECO:0000313" key="3">
    <source>
        <dbReference type="Proteomes" id="UP000198778"/>
    </source>
</evidence>
<protein>
    <submittedName>
        <fullName evidence="2">Putative NADH-flavin reductase</fullName>
    </submittedName>
</protein>
<dbReference type="STRING" id="745820.SAMN04488053_11095"/>